<dbReference type="AlphaFoldDB" id="A0A372GB63"/>
<dbReference type="Proteomes" id="UP000262882">
    <property type="component" value="Unassembled WGS sequence"/>
</dbReference>
<dbReference type="RefSeq" id="WP_117402065.1">
    <property type="nucleotide sequence ID" value="NZ_QVNQ01000008.1"/>
</dbReference>
<protein>
    <submittedName>
        <fullName evidence="1">Uncharacterized protein</fullName>
    </submittedName>
</protein>
<dbReference type="EMBL" id="QVNQ01000008">
    <property type="protein sequence ID" value="RFS82646.1"/>
    <property type="molecule type" value="Genomic_DNA"/>
</dbReference>
<proteinExistence type="predicted"/>
<organism evidence="1 2">
    <name type="scientific">Actinomadura spongiicola</name>
    <dbReference type="NCBI Taxonomy" id="2303421"/>
    <lineage>
        <taxon>Bacteria</taxon>
        <taxon>Bacillati</taxon>
        <taxon>Actinomycetota</taxon>
        <taxon>Actinomycetes</taxon>
        <taxon>Streptosporangiales</taxon>
        <taxon>Thermomonosporaceae</taxon>
        <taxon>Actinomadura</taxon>
    </lineage>
</organism>
<keyword evidence="2" id="KW-1185">Reference proteome</keyword>
<evidence type="ECO:0000313" key="1">
    <source>
        <dbReference type="EMBL" id="RFS82646.1"/>
    </source>
</evidence>
<dbReference type="OrthoDB" id="4219602at2"/>
<name>A0A372GB63_9ACTN</name>
<accession>A0A372GB63</accession>
<gene>
    <name evidence="1" type="ORF">D0T12_24645</name>
</gene>
<comment type="caution">
    <text evidence="1">The sequence shown here is derived from an EMBL/GenBank/DDBJ whole genome shotgun (WGS) entry which is preliminary data.</text>
</comment>
<evidence type="ECO:0000313" key="2">
    <source>
        <dbReference type="Proteomes" id="UP000262882"/>
    </source>
</evidence>
<sequence>MAVTYEQARETVRERFEPGWTNGTFCLDDRMIVENDEFYVFNIDAYEFIVGGDVAFSTVGGVTIVFKEDGRVESRPSVLIATDPSIRSRPNPSPTLRY</sequence>
<reference evidence="1 2" key="1">
    <citation type="submission" date="2018-08" db="EMBL/GenBank/DDBJ databases">
        <title>Actinomadura spongicola sp. nov., isolated from marine sponge Leucetta chagosensis.</title>
        <authorList>
            <person name="Li L."/>
            <person name="Lin H.W."/>
        </authorList>
    </citation>
    <scope>NUCLEOTIDE SEQUENCE [LARGE SCALE GENOMIC DNA]</scope>
    <source>
        <strain evidence="1 2">LHW52907</strain>
    </source>
</reference>